<reference evidence="6" key="1">
    <citation type="submission" date="2016-10" db="EMBL/GenBank/DDBJ databases">
        <authorList>
            <person name="Varghese N."/>
            <person name="Submissions S."/>
        </authorList>
    </citation>
    <scope>NUCLEOTIDE SEQUENCE [LARGE SCALE GENOMIC DNA]</scope>
    <source>
        <strain evidence="6">DSM 45789</strain>
    </source>
</reference>
<dbReference type="InterPro" id="IPR011234">
    <property type="entry name" value="Fumarylacetoacetase-like_C"/>
</dbReference>
<gene>
    <name evidence="5" type="ORF">SAMN05444972_12028</name>
</gene>
<dbReference type="Gene3D" id="3.90.850.10">
    <property type="entry name" value="Fumarylacetoacetase-like, C-terminal domain"/>
    <property type="match status" value="1"/>
</dbReference>
<evidence type="ECO:0000313" key="5">
    <source>
        <dbReference type="EMBL" id="SFT04764.1"/>
    </source>
</evidence>
<evidence type="ECO:0000259" key="4">
    <source>
        <dbReference type="Pfam" id="PF10370"/>
    </source>
</evidence>
<dbReference type="PANTHER" id="PTHR11820">
    <property type="entry name" value="ACYLPYRUVASE"/>
    <property type="match status" value="1"/>
</dbReference>
<dbReference type="SUPFAM" id="SSF56529">
    <property type="entry name" value="FAH"/>
    <property type="match status" value="1"/>
</dbReference>
<keyword evidence="2" id="KW-0479">Metal-binding</keyword>
<evidence type="ECO:0000256" key="2">
    <source>
        <dbReference type="ARBA" id="ARBA00022723"/>
    </source>
</evidence>
<dbReference type="FunFam" id="3.90.850.10:FF:000002">
    <property type="entry name" value="2-hydroxyhepta-2,4-diene-1,7-dioate isomerase"/>
    <property type="match status" value="1"/>
</dbReference>
<comment type="similarity">
    <text evidence="1">Belongs to the FAH family.</text>
</comment>
<evidence type="ECO:0000259" key="3">
    <source>
        <dbReference type="Pfam" id="PF01557"/>
    </source>
</evidence>
<dbReference type="InterPro" id="IPR018833">
    <property type="entry name" value="Rv2993c-like_N"/>
</dbReference>
<dbReference type="GO" id="GO:0019752">
    <property type="term" value="P:carboxylic acid metabolic process"/>
    <property type="evidence" value="ECO:0007669"/>
    <property type="project" value="UniProtKB-ARBA"/>
</dbReference>
<protein>
    <submittedName>
        <fullName evidence="5">2-keto-4-pentenoate hydratase/2-oxohepta-3-ene-1,7-dioic acid hydratase (Catechol pathway)</fullName>
    </submittedName>
</protein>
<dbReference type="OrthoDB" id="9805307at2"/>
<dbReference type="Proteomes" id="UP000198660">
    <property type="component" value="Unassembled WGS sequence"/>
</dbReference>
<feature type="domain" description="Rv2993c-like N-terminal" evidence="4">
    <location>
        <begin position="1"/>
        <end position="51"/>
    </location>
</feature>
<proteinExistence type="inferred from homology"/>
<dbReference type="EMBL" id="FPAA01000020">
    <property type="protein sequence ID" value="SFT04764.1"/>
    <property type="molecule type" value="Genomic_DNA"/>
</dbReference>
<keyword evidence="6" id="KW-1185">Reference proteome</keyword>
<sequence>MKIIRYRYQGSEPVWGVLREENVYHLTEGLFGDRILAEEPVPLGQVERLAPIRPRKLIAVGRNYAAHAAEKGNEVPKEPMIFLVSPTAVIGSDEVIRLPNTMDRIEFEGELAVVIGKEGKGIARENALDHVLGYTAANDISNRDLQKKDGQFTRAKSFDTFKPLGPVIETDLDPSDLRLVVRINEEIRQDGRTSDMVHAIQDQIAFISSIFPLEQGDVILTGTPAGVGPLQPGDRVEITIEGIGTLRNRVEE</sequence>
<evidence type="ECO:0000256" key="1">
    <source>
        <dbReference type="ARBA" id="ARBA00010211"/>
    </source>
</evidence>
<dbReference type="GO" id="GO:0018773">
    <property type="term" value="F:acetylpyruvate hydrolase activity"/>
    <property type="evidence" value="ECO:0007669"/>
    <property type="project" value="TreeGrafter"/>
</dbReference>
<dbReference type="GO" id="GO:0016853">
    <property type="term" value="F:isomerase activity"/>
    <property type="evidence" value="ECO:0007669"/>
    <property type="project" value="UniProtKB-ARBA"/>
</dbReference>
<dbReference type="InterPro" id="IPR036663">
    <property type="entry name" value="Fumarylacetoacetase_C_sf"/>
</dbReference>
<feature type="domain" description="Fumarylacetoacetase-like C-terminal" evidence="3">
    <location>
        <begin position="56"/>
        <end position="250"/>
    </location>
</feature>
<dbReference type="PANTHER" id="PTHR11820:SF7">
    <property type="entry name" value="ACYLPYRUVASE FAHD1, MITOCHONDRIAL"/>
    <property type="match status" value="1"/>
</dbReference>
<organism evidence="5 6">
    <name type="scientific">Marininema halotolerans</name>
    <dbReference type="NCBI Taxonomy" id="1155944"/>
    <lineage>
        <taxon>Bacteria</taxon>
        <taxon>Bacillati</taxon>
        <taxon>Bacillota</taxon>
        <taxon>Bacilli</taxon>
        <taxon>Bacillales</taxon>
        <taxon>Thermoactinomycetaceae</taxon>
        <taxon>Marininema</taxon>
    </lineage>
</organism>
<name>A0A1I6UTW6_9BACL</name>
<dbReference type="GO" id="GO:0046872">
    <property type="term" value="F:metal ion binding"/>
    <property type="evidence" value="ECO:0007669"/>
    <property type="project" value="UniProtKB-KW"/>
</dbReference>
<accession>A0A1I6UTW6</accession>
<dbReference type="AlphaFoldDB" id="A0A1I6UTW6"/>
<dbReference type="Pfam" id="PF01557">
    <property type="entry name" value="FAA_hydrolase"/>
    <property type="match status" value="1"/>
</dbReference>
<dbReference type="Pfam" id="PF10370">
    <property type="entry name" value="Rv2993c-like_N"/>
    <property type="match status" value="1"/>
</dbReference>
<evidence type="ECO:0000313" key="6">
    <source>
        <dbReference type="Proteomes" id="UP000198660"/>
    </source>
</evidence>
<dbReference type="RefSeq" id="WP_091839902.1">
    <property type="nucleotide sequence ID" value="NZ_FPAA01000020.1"/>
</dbReference>